<comment type="caution">
    <text evidence="1">The sequence shown here is derived from an EMBL/GenBank/DDBJ whole genome shotgun (WGS) entry which is preliminary data.</text>
</comment>
<sequence>MNKIAKDHVIYAMSSENKPVLNVHSGDRITFETMDCYSDEVTPDEPDRRCHRINPANGPAAVEEAMPGDTLKVTIEKISLGSRALVGSYPNSGTMKELVTRRMIHFLPVQERQLEFRSDLIVKADPMIGVIGVAPQGKEVGCGTPGEHGGNMDCRKIREGSVVYLPVFHPGALLALGDVHAAMGDGEVMGSGAEIAAEVSVKVEVLKQACAGPWVTDQDQLYALASAKTMEEALKRCCQKMNCQLQRQLGCTPETAGMLMSLEGNSEICQVVNDLVTLRFGMPLVRFLSKEGNRS</sequence>
<dbReference type="Proteomes" id="UP000284178">
    <property type="component" value="Unassembled WGS sequence"/>
</dbReference>
<reference evidence="1 2" key="1">
    <citation type="submission" date="2018-08" db="EMBL/GenBank/DDBJ databases">
        <title>A genome reference for cultivated species of the human gut microbiota.</title>
        <authorList>
            <person name="Zou Y."/>
            <person name="Xue W."/>
            <person name="Luo G."/>
        </authorList>
    </citation>
    <scope>NUCLEOTIDE SEQUENCE [LARGE SCALE GENOMIC DNA]</scope>
    <source>
        <strain evidence="1 2">AF24-29</strain>
    </source>
</reference>
<dbReference type="EMBL" id="QRUP01000005">
    <property type="protein sequence ID" value="RGR75266.1"/>
    <property type="molecule type" value="Genomic_DNA"/>
</dbReference>
<dbReference type="AlphaFoldDB" id="A0A412G477"/>
<dbReference type="PANTHER" id="PTHR31891:SF1">
    <property type="entry name" value="FORMAMIDASE C869.04-RELATED"/>
    <property type="match status" value="1"/>
</dbReference>
<evidence type="ECO:0000313" key="1">
    <source>
        <dbReference type="EMBL" id="RGR75266.1"/>
    </source>
</evidence>
<organism evidence="1 2">
    <name type="scientific">Holdemania filiformis</name>
    <dbReference type="NCBI Taxonomy" id="61171"/>
    <lineage>
        <taxon>Bacteria</taxon>
        <taxon>Bacillati</taxon>
        <taxon>Bacillota</taxon>
        <taxon>Erysipelotrichia</taxon>
        <taxon>Erysipelotrichales</taxon>
        <taxon>Erysipelotrichaceae</taxon>
        <taxon>Holdemania</taxon>
    </lineage>
</organism>
<dbReference type="PANTHER" id="PTHR31891">
    <property type="entry name" value="FORMAMIDASE C869.04-RELATED"/>
    <property type="match status" value="1"/>
</dbReference>
<accession>A0A412G477</accession>
<dbReference type="Gene3D" id="2.60.120.580">
    <property type="entry name" value="Acetamidase/Formamidase-like domains"/>
    <property type="match status" value="1"/>
</dbReference>
<proteinExistence type="predicted"/>
<dbReference type="GO" id="GO:0016811">
    <property type="term" value="F:hydrolase activity, acting on carbon-nitrogen (but not peptide) bonds, in linear amides"/>
    <property type="evidence" value="ECO:0007669"/>
    <property type="project" value="InterPro"/>
</dbReference>
<name>A0A412G477_9FIRM</name>
<dbReference type="Gene3D" id="2.40.10.120">
    <property type="match status" value="1"/>
</dbReference>
<dbReference type="Gene3D" id="3.10.28.20">
    <property type="entry name" value="Acetamidase/Formamidase-like domains"/>
    <property type="match status" value="1"/>
</dbReference>
<protein>
    <submittedName>
        <fullName evidence="1">Acetamidase</fullName>
    </submittedName>
</protein>
<dbReference type="GeneID" id="83014894"/>
<dbReference type="Pfam" id="PF03069">
    <property type="entry name" value="FmdA_AmdA"/>
    <property type="match status" value="1"/>
</dbReference>
<evidence type="ECO:0000313" key="2">
    <source>
        <dbReference type="Proteomes" id="UP000284178"/>
    </source>
</evidence>
<dbReference type="InterPro" id="IPR004304">
    <property type="entry name" value="FmdA_AmdA"/>
</dbReference>
<gene>
    <name evidence="1" type="ORF">DWY25_05670</name>
</gene>
<dbReference type="RefSeq" id="WP_117894427.1">
    <property type="nucleotide sequence ID" value="NZ_CABJCV010000005.1"/>
</dbReference>
<keyword evidence="2" id="KW-1185">Reference proteome</keyword>
<dbReference type="SUPFAM" id="SSF141130">
    <property type="entry name" value="Acetamidase/Formamidase-like"/>
    <property type="match status" value="1"/>
</dbReference>